<evidence type="ECO:0000256" key="6">
    <source>
        <dbReference type="ARBA" id="ARBA00022857"/>
    </source>
</evidence>
<organism evidence="11 12">
    <name type="scientific">Kribbella aluminosa</name>
    <dbReference type="NCBI Taxonomy" id="416017"/>
    <lineage>
        <taxon>Bacteria</taxon>
        <taxon>Bacillati</taxon>
        <taxon>Actinomycetota</taxon>
        <taxon>Actinomycetes</taxon>
        <taxon>Propionibacteriales</taxon>
        <taxon>Kribbellaceae</taxon>
        <taxon>Kribbella</taxon>
    </lineage>
</organism>
<dbReference type="NCBIfam" id="TIGR00178">
    <property type="entry name" value="monomer_idh"/>
    <property type="match status" value="1"/>
</dbReference>
<dbReference type="EC" id="1.1.1.42" evidence="10"/>
<evidence type="ECO:0000256" key="8">
    <source>
        <dbReference type="ARBA" id="ARBA00023554"/>
    </source>
</evidence>
<keyword evidence="4" id="KW-0479">Metal-binding</keyword>
<keyword evidence="12" id="KW-1185">Reference proteome</keyword>
<dbReference type="GO" id="GO:0004450">
    <property type="term" value="F:isocitrate dehydrogenase (NADP+) activity"/>
    <property type="evidence" value="ECO:0007669"/>
    <property type="project" value="UniProtKB-EC"/>
</dbReference>
<accession>A0ABS4UES5</accession>
<evidence type="ECO:0000256" key="1">
    <source>
        <dbReference type="ARBA" id="ARBA00001946"/>
    </source>
</evidence>
<keyword evidence="7 10" id="KW-0560">Oxidoreductase</keyword>
<keyword evidence="2 10" id="KW-0329">Glyoxylate bypass</keyword>
<evidence type="ECO:0000256" key="10">
    <source>
        <dbReference type="PIRNR" id="PIRNR009407"/>
    </source>
</evidence>
<comment type="similarity">
    <text evidence="9 10">Belongs to the monomeric-type IDH family.</text>
</comment>
<keyword evidence="6 10" id="KW-0521">NADP</keyword>
<dbReference type="Pfam" id="PF03971">
    <property type="entry name" value="IDH"/>
    <property type="match status" value="1"/>
</dbReference>
<dbReference type="PANTHER" id="PTHR36999">
    <property type="entry name" value="ISOCITRATE DEHYDROGENASE [NADP]"/>
    <property type="match status" value="1"/>
</dbReference>
<evidence type="ECO:0000256" key="4">
    <source>
        <dbReference type="ARBA" id="ARBA00022723"/>
    </source>
</evidence>
<comment type="cofactor">
    <cofactor evidence="1">
        <name>Mg(2+)</name>
        <dbReference type="ChEBI" id="CHEBI:18420"/>
    </cofactor>
</comment>
<dbReference type="Proteomes" id="UP000755585">
    <property type="component" value="Unassembled WGS sequence"/>
</dbReference>
<dbReference type="PIRSF" id="PIRSF009407">
    <property type="entry name" value="IDH_monmr"/>
    <property type="match status" value="1"/>
</dbReference>
<reference evidence="11 12" key="1">
    <citation type="submission" date="2021-03" db="EMBL/GenBank/DDBJ databases">
        <title>Sequencing the genomes of 1000 actinobacteria strains.</title>
        <authorList>
            <person name="Klenk H.-P."/>
        </authorList>
    </citation>
    <scope>NUCLEOTIDE SEQUENCE [LARGE SCALE GENOMIC DNA]</scope>
    <source>
        <strain evidence="11 12">DSM 18824</strain>
    </source>
</reference>
<evidence type="ECO:0000313" key="12">
    <source>
        <dbReference type="Proteomes" id="UP000755585"/>
    </source>
</evidence>
<dbReference type="SUPFAM" id="SSF53659">
    <property type="entry name" value="Isocitrate/Isopropylmalate dehydrogenase-like"/>
    <property type="match status" value="1"/>
</dbReference>
<evidence type="ECO:0000313" key="11">
    <source>
        <dbReference type="EMBL" id="MBP2350081.1"/>
    </source>
</evidence>
<keyword evidence="3 10" id="KW-0816">Tricarboxylic acid cycle</keyword>
<keyword evidence="5" id="KW-0460">Magnesium</keyword>
<evidence type="ECO:0000256" key="7">
    <source>
        <dbReference type="ARBA" id="ARBA00023002"/>
    </source>
</evidence>
<evidence type="ECO:0000256" key="2">
    <source>
        <dbReference type="ARBA" id="ARBA00022435"/>
    </source>
</evidence>
<protein>
    <recommendedName>
        <fullName evidence="10">Isocitrate dehydrogenase [NADP]</fullName>
        <ecNumber evidence="10">1.1.1.42</ecNumber>
    </recommendedName>
    <alternativeName>
        <fullName evidence="10">Oxalosuccinate decarboxylase</fullName>
    </alternativeName>
</protein>
<proteinExistence type="inferred from homology"/>
<evidence type="ECO:0000256" key="9">
    <source>
        <dbReference type="ARBA" id="ARBA00046318"/>
    </source>
</evidence>
<dbReference type="RefSeq" id="WP_209693178.1">
    <property type="nucleotide sequence ID" value="NZ_BAAAVU010000036.1"/>
</dbReference>
<evidence type="ECO:0000256" key="3">
    <source>
        <dbReference type="ARBA" id="ARBA00022532"/>
    </source>
</evidence>
<comment type="caution">
    <text evidence="11">The sequence shown here is derived from an EMBL/GenBank/DDBJ whole genome shotgun (WGS) entry which is preliminary data.</text>
</comment>
<dbReference type="PANTHER" id="PTHR36999:SF1">
    <property type="entry name" value="ISOCITRATE DEHYDROGENASE (NADP(+))"/>
    <property type="match status" value="1"/>
</dbReference>
<dbReference type="InterPro" id="IPR004436">
    <property type="entry name" value="Isocitrate_DH_NADP_mono"/>
</dbReference>
<evidence type="ECO:0000256" key="5">
    <source>
        <dbReference type="ARBA" id="ARBA00022842"/>
    </source>
</evidence>
<sequence>MTDSTIIYTHTDEAPALATYSFLPVVQAYAGQGGVGVETRDISLAGRILALFPEYLKDDQRVADALTELGELTHRPEANIIKLPNVSASVPQLKAAIAELQSQGYALPAYPDEPKTDEERAIQARYDKVKGSAVNPVLREGNSDRRAPASVKNYAKNHPHRMGAWTADSKTNVATMSADDFRSTEKSTVIAADGSLRIELAAADGTTTVLRESVPVLAGEVVDASVLHVAALREFLTAQVAKAKADDVLLSVHLKATMMKVSDPIVFGHAVRAFFPKTFEQYGETLAKAGLSPNNGLGSILNGLADLPDGAAIKASFDAELAAGPALAMVDSDKGITNLHVPSDVIVDASMPAMIRTSGHMWGPDGAEHDTLAVLPDSSYSGIYQVVLDDCRANGAFDPATMGSVPNVGLMAQKAEEYGSHDKTFEIGTAGTVRLVDTAGNVVLEQAVEPGDIFRACQTKDAPIRDWVKLAVTRARATGDPAVFWLDETRAHDAQIIAKVKEYLPEHDTEGLDLKILAPVDAIKLSLERIRRGENTISVTGNVLRDYLTDLFPILELGTSAKMLSVVPLMAGGGLFETGAGGSAPKHVQQLVKENYLRWDSLGEFFALAASFEHLAQSTGNARAQILADTLDRATATFLNEDKSPTRRVGGIDNRGSHFYLSLYWAQELAKQTDDAELAKAFAPLAETLAANEQTIVDELLAVQGSPADLGGYYQPDPAKAAAIMRPSKTWNEALASL</sequence>
<gene>
    <name evidence="11" type="ORF">JOF29_001164</name>
</gene>
<name>A0ABS4UES5_9ACTN</name>
<dbReference type="EMBL" id="JAGINT010000001">
    <property type="protein sequence ID" value="MBP2350081.1"/>
    <property type="molecule type" value="Genomic_DNA"/>
</dbReference>
<comment type="catalytic activity">
    <reaction evidence="8 10">
        <text>D-threo-isocitrate + NADP(+) = 2-oxoglutarate + CO2 + NADPH</text>
        <dbReference type="Rhea" id="RHEA:19629"/>
        <dbReference type="ChEBI" id="CHEBI:15562"/>
        <dbReference type="ChEBI" id="CHEBI:16526"/>
        <dbReference type="ChEBI" id="CHEBI:16810"/>
        <dbReference type="ChEBI" id="CHEBI:57783"/>
        <dbReference type="ChEBI" id="CHEBI:58349"/>
        <dbReference type="EC" id="1.1.1.42"/>
    </reaction>
</comment>